<name>A0A7M7JZG2_VARDE</name>
<keyword evidence="4 8" id="KW-1000">Mitochondrion outer membrane</keyword>
<dbReference type="OrthoDB" id="421154at2759"/>
<dbReference type="GO" id="GO:0000422">
    <property type="term" value="P:autophagy of mitochondrion"/>
    <property type="evidence" value="ECO:0007669"/>
    <property type="project" value="TreeGrafter"/>
</dbReference>
<dbReference type="InParanoid" id="A0A7M7JZG2"/>
<dbReference type="SUPFAM" id="SSF48452">
    <property type="entry name" value="TPR-like"/>
    <property type="match status" value="1"/>
</dbReference>
<keyword evidence="6 8" id="KW-0496">Mitochondrion</keyword>
<evidence type="ECO:0000256" key="8">
    <source>
        <dbReference type="PIRNR" id="PIRNR008835"/>
    </source>
</evidence>
<dbReference type="InterPro" id="IPR028058">
    <property type="entry name" value="Fis1_TPR_N"/>
</dbReference>
<dbReference type="CDD" id="cd12212">
    <property type="entry name" value="Fis1"/>
    <property type="match status" value="1"/>
</dbReference>
<evidence type="ECO:0000256" key="6">
    <source>
        <dbReference type="ARBA" id="ARBA00023128"/>
    </source>
</evidence>
<dbReference type="PANTHER" id="PTHR13247">
    <property type="entry name" value="TETRATRICOPEPTIDE REPEAT PROTEIN 11 TPR REPEAT PROTEIN 11"/>
    <property type="match status" value="1"/>
</dbReference>
<evidence type="ECO:0000256" key="7">
    <source>
        <dbReference type="ARBA" id="ARBA00023136"/>
    </source>
</evidence>
<evidence type="ECO:0000256" key="3">
    <source>
        <dbReference type="ARBA" id="ARBA00022692"/>
    </source>
</evidence>
<comment type="similarity">
    <text evidence="2 8">Belongs to the FIS1 family.</text>
</comment>
<reference evidence="10" key="1">
    <citation type="submission" date="2021-01" db="UniProtKB">
        <authorList>
            <consortium name="EnsemblMetazoa"/>
        </authorList>
    </citation>
    <scope>IDENTIFICATION</scope>
</reference>
<comment type="function">
    <text evidence="8">Involved in the fragmentation of the mitochondrial network and its perinuclear clustering.</text>
</comment>
<dbReference type="GO" id="GO:0000266">
    <property type="term" value="P:mitochondrial fission"/>
    <property type="evidence" value="ECO:0007669"/>
    <property type="project" value="UniProtKB-UniRule"/>
</dbReference>
<dbReference type="Gene3D" id="1.25.40.10">
    <property type="entry name" value="Tetratricopeptide repeat domain"/>
    <property type="match status" value="1"/>
</dbReference>
<dbReference type="RefSeq" id="XP_022655100.1">
    <property type="nucleotide sequence ID" value="XM_022799365.1"/>
</dbReference>
<dbReference type="InterPro" id="IPR016543">
    <property type="entry name" value="Fis1"/>
</dbReference>
<keyword evidence="5 9" id="KW-1133">Transmembrane helix</keyword>
<dbReference type="Pfam" id="PF14852">
    <property type="entry name" value="Fis1_TPR_N"/>
    <property type="match status" value="1"/>
</dbReference>
<evidence type="ECO:0000256" key="4">
    <source>
        <dbReference type="ARBA" id="ARBA00022787"/>
    </source>
</evidence>
<dbReference type="InterPro" id="IPR011990">
    <property type="entry name" value="TPR-like_helical_dom_sf"/>
</dbReference>
<dbReference type="CTD" id="51024"/>
<evidence type="ECO:0000256" key="5">
    <source>
        <dbReference type="ARBA" id="ARBA00022989"/>
    </source>
</evidence>
<dbReference type="PANTHER" id="PTHR13247:SF0">
    <property type="entry name" value="MITOCHONDRIAL FISSION 1 PROTEIN"/>
    <property type="match status" value="1"/>
</dbReference>
<dbReference type="OMA" id="QFNYAWG"/>
<dbReference type="Proteomes" id="UP000594260">
    <property type="component" value="Unplaced"/>
</dbReference>
<dbReference type="AlphaFoldDB" id="A0A7M7JZG2"/>
<keyword evidence="7 8" id="KW-0472">Membrane</keyword>
<keyword evidence="3 9" id="KW-0812">Transmembrane</keyword>
<comment type="subcellular location">
    <subcellularLocation>
        <location evidence="1">Mitochondrion outer membrane</location>
        <topology evidence="1">Single-pass membrane protein</topology>
    </subcellularLocation>
</comment>
<comment type="domain">
    <text evidence="8">The C-terminus is required for mitochondrial localization, while the N-terminus is necessary for mitochondrial fission.</text>
</comment>
<keyword evidence="11" id="KW-1185">Reference proteome</keyword>
<feature type="transmembrane region" description="Helical" evidence="9">
    <location>
        <begin position="123"/>
        <end position="144"/>
    </location>
</feature>
<dbReference type="InterPro" id="IPR033745">
    <property type="entry name" value="Fis1_cytosol"/>
</dbReference>
<dbReference type="GO" id="GO:0005741">
    <property type="term" value="C:mitochondrial outer membrane"/>
    <property type="evidence" value="ECO:0007669"/>
    <property type="project" value="UniProtKB-SubCell"/>
</dbReference>
<evidence type="ECO:0000256" key="1">
    <source>
        <dbReference type="ARBA" id="ARBA00004572"/>
    </source>
</evidence>
<dbReference type="GO" id="GO:0005778">
    <property type="term" value="C:peroxisomal membrane"/>
    <property type="evidence" value="ECO:0007669"/>
    <property type="project" value="TreeGrafter"/>
</dbReference>
<dbReference type="GO" id="GO:0043653">
    <property type="term" value="P:mitochondrial fragmentation involved in apoptotic process"/>
    <property type="evidence" value="ECO:0007669"/>
    <property type="project" value="TreeGrafter"/>
</dbReference>
<dbReference type="GO" id="GO:0016559">
    <property type="term" value="P:peroxisome fission"/>
    <property type="evidence" value="ECO:0007669"/>
    <property type="project" value="TreeGrafter"/>
</dbReference>
<dbReference type="GeneID" id="111247871"/>
<dbReference type="EnsemblMetazoa" id="XM_022799365">
    <property type="protein sequence ID" value="XP_022655100"/>
    <property type="gene ID" value="LOC111247871"/>
</dbReference>
<evidence type="ECO:0000256" key="2">
    <source>
        <dbReference type="ARBA" id="ARBA00008937"/>
    </source>
</evidence>
<organism evidence="10 11">
    <name type="scientific">Varroa destructor</name>
    <name type="common">Honeybee mite</name>
    <dbReference type="NCBI Taxonomy" id="109461"/>
    <lineage>
        <taxon>Eukaryota</taxon>
        <taxon>Metazoa</taxon>
        <taxon>Ecdysozoa</taxon>
        <taxon>Arthropoda</taxon>
        <taxon>Chelicerata</taxon>
        <taxon>Arachnida</taxon>
        <taxon>Acari</taxon>
        <taxon>Parasitiformes</taxon>
        <taxon>Mesostigmata</taxon>
        <taxon>Gamasina</taxon>
        <taxon>Dermanyssoidea</taxon>
        <taxon>Varroidae</taxon>
        <taxon>Varroa</taxon>
    </lineage>
</organism>
<dbReference type="PIRSF" id="PIRSF008835">
    <property type="entry name" value="TPR_repeat_11_Fis1"/>
    <property type="match status" value="1"/>
</dbReference>
<dbReference type="Pfam" id="PF14853">
    <property type="entry name" value="Fis1_TPR_C"/>
    <property type="match status" value="1"/>
</dbReference>
<evidence type="ECO:0000313" key="10">
    <source>
        <dbReference type="EnsemblMetazoa" id="XP_022655100"/>
    </source>
</evidence>
<dbReference type="FunCoup" id="A0A7M7JZG2">
    <property type="interactions" value="1060"/>
</dbReference>
<evidence type="ECO:0000256" key="9">
    <source>
        <dbReference type="SAM" id="Phobius"/>
    </source>
</evidence>
<dbReference type="InterPro" id="IPR028061">
    <property type="entry name" value="Fis1_TPR_C"/>
</dbReference>
<sequence length="146" mass="17190">MEELLESYISEEELHKFEQKYNDECRQHITNPKTKFDYAWCLLKSKYRLNVCRGVILMEELFRDGDETVRRDYIYYIAFGKCKLREYSDAQRYIKAFLEMEPANRQARELHEVIVKRSRVDSLTGAAIVTSIAAFVLGVGIALLKH</sequence>
<accession>A0A7M7JZG2</accession>
<evidence type="ECO:0000313" key="11">
    <source>
        <dbReference type="Proteomes" id="UP000594260"/>
    </source>
</evidence>
<protein>
    <recommendedName>
        <fullName evidence="8">Mitochondrial fission 1 protein</fullName>
    </recommendedName>
</protein>
<proteinExistence type="inferred from homology"/>
<dbReference type="KEGG" id="vde:111247871"/>